<feature type="transmembrane region" description="Helical" evidence="1">
    <location>
        <begin position="7"/>
        <end position="28"/>
    </location>
</feature>
<accession>A0ABD5RLY6</accession>
<keyword evidence="1" id="KW-0472">Membrane</keyword>
<dbReference type="EMBL" id="JBHSQH010000001">
    <property type="protein sequence ID" value="MFC5971651.1"/>
    <property type="molecule type" value="Genomic_DNA"/>
</dbReference>
<evidence type="ECO:0000256" key="1">
    <source>
        <dbReference type="SAM" id="Phobius"/>
    </source>
</evidence>
<reference evidence="2 3" key="1">
    <citation type="journal article" date="2019" name="Int. J. Syst. Evol. Microbiol.">
        <title>The Global Catalogue of Microorganisms (GCM) 10K type strain sequencing project: providing services to taxonomists for standard genome sequencing and annotation.</title>
        <authorList>
            <consortium name="The Broad Institute Genomics Platform"/>
            <consortium name="The Broad Institute Genome Sequencing Center for Infectious Disease"/>
            <person name="Wu L."/>
            <person name="Ma J."/>
        </authorList>
    </citation>
    <scope>NUCLEOTIDE SEQUENCE [LARGE SCALE GENOMIC DNA]</scope>
    <source>
        <strain evidence="2 3">CGMCC 1.12543</strain>
    </source>
</reference>
<evidence type="ECO:0008006" key="4">
    <source>
        <dbReference type="Google" id="ProtNLM"/>
    </source>
</evidence>
<comment type="caution">
    <text evidence="2">The sequence shown here is derived from an EMBL/GenBank/DDBJ whole genome shotgun (WGS) entry which is preliminary data.</text>
</comment>
<dbReference type="RefSeq" id="WP_282594461.1">
    <property type="nucleotide sequence ID" value="NZ_JALLGW010000001.1"/>
</dbReference>
<organism evidence="2 3">
    <name type="scientific">Halomarina salina</name>
    <dbReference type="NCBI Taxonomy" id="1872699"/>
    <lineage>
        <taxon>Archaea</taxon>
        <taxon>Methanobacteriati</taxon>
        <taxon>Methanobacteriota</taxon>
        <taxon>Stenosarchaea group</taxon>
        <taxon>Halobacteria</taxon>
        <taxon>Halobacteriales</taxon>
        <taxon>Natronomonadaceae</taxon>
        <taxon>Halomarina</taxon>
    </lineage>
</organism>
<keyword evidence="1" id="KW-0812">Transmembrane</keyword>
<keyword evidence="3" id="KW-1185">Reference proteome</keyword>
<proteinExistence type="predicted"/>
<sequence>MALSEPLVTVGLTWLCIAAYAGLMYYWAVVPQYERNVSQAKS</sequence>
<keyword evidence="1" id="KW-1133">Transmembrane helix</keyword>
<gene>
    <name evidence="2" type="ORF">ACFPYI_09940</name>
</gene>
<protein>
    <recommendedName>
        <fullName evidence="4">CcmD family protein</fullName>
    </recommendedName>
</protein>
<name>A0ABD5RLY6_9EURY</name>
<dbReference type="Proteomes" id="UP001596099">
    <property type="component" value="Unassembled WGS sequence"/>
</dbReference>
<evidence type="ECO:0000313" key="3">
    <source>
        <dbReference type="Proteomes" id="UP001596099"/>
    </source>
</evidence>
<evidence type="ECO:0000313" key="2">
    <source>
        <dbReference type="EMBL" id="MFC5971651.1"/>
    </source>
</evidence>
<dbReference type="AlphaFoldDB" id="A0ABD5RLY6"/>